<evidence type="ECO:0008006" key="3">
    <source>
        <dbReference type="Google" id="ProtNLM"/>
    </source>
</evidence>
<name>W9HDS2_9PROT</name>
<dbReference type="STRING" id="1385369.N825_01560"/>
<reference evidence="1 2" key="1">
    <citation type="submission" date="2013-08" db="EMBL/GenBank/DDBJ databases">
        <title>The genome sequence of Skermanella stibiiresistens.</title>
        <authorList>
            <person name="Zhu W."/>
            <person name="Wang G."/>
        </authorList>
    </citation>
    <scope>NUCLEOTIDE SEQUENCE [LARGE SCALE GENOMIC DNA]</scope>
    <source>
        <strain evidence="1 2">SB22</strain>
    </source>
</reference>
<dbReference type="Pfam" id="PF07310">
    <property type="entry name" value="PAS_5"/>
    <property type="match status" value="1"/>
</dbReference>
<dbReference type="RefSeq" id="WP_037446030.1">
    <property type="nucleotide sequence ID" value="NZ_AVFL01000001.1"/>
</dbReference>
<organism evidence="1 2">
    <name type="scientific">Skermanella stibiiresistens SB22</name>
    <dbReference type="NCBI Taxonomy" id="1385369"/>
    <lineage>
        <taxon>Bacteria</taxon>
        <taxon>Pseudomonadati</taxon>
        <taxon>Pseudomonadota</taxon>
        <taxon>Alphaproteobacteria</taxon>
        <taxon>Rhodospirillales</taxon>
        <taxon>Azospirillaceae</taxon>
        <taxon>Skermanella</taxon>
    </lineage>
</organism>
<protein>
    <recommendedName>
        <fullName evidence="3">PAS domain-containing protein</fullName>
    </recommendedName>
</protein>
<proteinExistence type="predicted"/>
<dbReference type="AlphaFoldDB" id="W9HDS2"/>
<evidence type="ECO:0000313" key="1">
    <source>
        <dbReference type="EMBL" id="EWY42847.1"/>
    </source>
</evidence>
<dbReference type="InterPro" id="IPR009922">
    <property type="entry name" value="DUF1457"/>
</dbReference>
<accession>W9HDS2</accession>
<comment type="caution">
    <text evidence="1">The sequence shown here is derived from an EMBL/GenBank/DDBJ whole genome shotgun (WGS) entry which is preliminary data.</text>
</comment>
<sequence>MMFGKLELSRVYGIDEATVTDDTVFLTPKVASLYAWWRQLAVDRLPLRREFDVLDHWHLIRELFLVEALADGQFLMALEGERVIQLFGVNNSGQLISEATGLGNFGHAIHDYYTGLVRDRVCRRCVGNLERVNNRGWIEFESIDCPLSRDGDRVDFIIGVIDVVDQSAIPDPAKINSKEVTRREGGTWLGKTG</sequence>
<dbReference type="EMBL" id="AVFL01000001">
    <property type="protein sequence ID" value="EWY42847.1"/>
    <property type="molecule type" value="Genomic_DNA"/>
</dbReference>
<keyword evidence="2" id="KW-1185">Reference proteome</keyword>
<gene>
    <name evidence="1" type="ORF">N825_01560</name>
</gene>
<dbReference type="Proteomes" id="UP000019486">
    <property type="component" value="Unassembled WGS sequence"/>
</dbReference>
<evidence type="ECO:0000313" key="2">
    <source>
        <dbReference type="Proteomes" id="UP000019486"/>
    </source>
</evidence>
<dbReference type="OrthoDB" id="8479315at2"/>